<proteinExistence type="predicted"/>
<dbReference type="RefSeq" id="WP_000178083.1">
    <property type="nucleotide sequence ID" value="NC_015761.1"/>
</dbReference>
<dbReference type="SUPFAM" id="SSF52540">
    <property type="entry name" value="P-loop containing nucleoside triphosphate hydrolases"/>
    <property type="match status" value="1"/>
</dbReference>
<evidence type="ECO:0000313" key="2">
    <source>
        <dbReference type="EMBL" id="CCC30695.1"/>
    </source>
</evidence>
<protein>
    <submittedName>
        <fullName evidence="2">Putative nucleotide binding protein</fullName>
    </submittedName>
</protein>
<name>A0A0K0HAR5_SALBC</name>
<dbReference type="InterPro" id="IPR027417">
    <property type="entry name" value="P-loop_NTPase"/>
</dbReference>
<dbReference type="Pfam" id="PF13521">
    <property type="entry name" value="AAA_28"/>
    <property type="match status" value="1"/>
</dbReference>
<accession>A0A0K0HAR5</accession>
<dbReference type="eggNOG" id="COG3911">
    <property type="taxonomic scope" value="Bacteria"/>
</dbReference>
<dbReference type="AlphaFoldDB" id="A0A0K0HAR5"/>
<gene>
    <name evidence="2" type="ordered locus">SBG_1618</name>
</gene>
<feature type="domain" description="NadR/Ttd14 AAA" evidence="1">
    <location>
        <begin position="8"/>
        <end position="172"/>
    </location>
</feature>
<evidence type="ECO:0000313" key="3">
    <source>
        <dbReference type="Proteomes" id="UP000000289"/>
    </source>
</evidence>
<dbReference type="InterPro" id="IPR038727">
    <property type="entry name" value="NadR/Ttd14_AAA_dom"/>
</dbReference>
<organism evidence="2 3">
    <name type="scientific">Salmonella bongori (strain ATCC 43975 / DSM 13772 / NCTC 12419)</name>
    <dbReference type="NCBI Taxonomy" id="218493"/>
    <lineage>
        <taxon>Bacteria</taxon>
        <taxon>Pseudomonadati</taxon>
        <taxon>Pseudomonadota</taxon>
        <taxon>Gammaproteobacteria</taxon>
        <taxon>Enterobacterales</taxon>
        <taxon>Enterobacteriaceae</taxon>
        <taxon>Salmonella</taxon>
    </lineage>
</organism>
<sequence>MTMKTNPRIILTGGPCAGKSTLLHALKKQGFCCQEESGRAIIQDQKRIGGPGLPSVSPLLFAELMLTLDIRGWHQAQNSPTMVFYDRGIPDIAGYLTLVGETVPDHLINAIHHFRYASTVILLPPWRAIYHQDNERKQSWDEAVRTYEAMVRTYQHYGYQLYTLPFASVNARMEQLIDKIRSIKTTEG</sequence>
<dbReference type="EMBL" id="FR877557">
    <property type="protein sequence ID" value="CCC30695.1"/>
    <property type="molecule type" value="Genomic_DNA"/>
</dbReference>
<dbReference type="Proteomes" id="UP000000289">
    <property type="component" value="Chromosome"/>
</dbReference>
<dbReference type="KEGG" id="sbg:SBG_1618"/>
<evidence type="ECO:0000259" key="1">
    <source>
        <dbReference type="Pfam" id="PF13521"/>
    </source>
</evidence>
<dbReference type="GeneID" id="44980621"/>
<dbReference type="Gene3D" id="3.40.50.300">
    <property type="entry name" value="P-loop containing nucleotide triphosphate hydrolases"/>
    <property type="match status" value="1"/>
</dbReference>
<reference evidence="2 3" key="1">
    <citation type="journal article" date="2011" name="PLoS Pathog.">
        <title>Salmonella bongori provides insights into the evolution of the Salmonellae.</title>
        <authorList>
            <person name="Fookes M."/>
            <person name="Schroeder G.N."/>
            <person name="Langridge G.C."/>
            <person name="Blondel C.J."/>
            <person name="Mammina C."/>
            <person name="Connor T.R."/>
            <person name="Seth-Smith H."/>
            <person name="Vernikos G.S."/>
            <person name="Robinson K.S."/>
            <person name="Sanders M."/>
            <person name="Petty N.K."/>
            <person name="Kingsley R.A."/>
            <person name="Baumler A.J."/>
            <person name="Nuccio S.P."/>
            <person name="Contreras I."/>
            <person name="Santiviago C.A."/>
            <person name="Maskell D."/>
            <person name="Barrow P."/>
            <person name="Humphrey T."/>
            <person name="Nastasi A."/>
            <person name="Roberts M."/>
            <person name="Frankel G."/>
            <person name="Parkhill J."/>
            <person name="Dougan G."/>
            <person name="Thomson N.R."/>
        </authorList>
    </citation>
    <scope>NUCLEOTIDE SEQUENCE [LARGE SCALE GENOMIC DNA]</scope>
    <source>
        <strain evidence="3">ATCC 43975 / DSM 13772 / NCTC 12419</strain>
    </source>
</reference>